<dbReference type="Proteomes" id="UP000055590">
    <property type="component" value="Chromosome"/>
</dbReference>
<dbReference type="STRING" id="1391653.AKJ08_2302"/>
<keyword evidence="2" id="KW-1185">Reference proteome</keyword>
<dbReference type="RefSeq" id="WP_050726157.1">
    <property type="nucleotide sequence ID" value="NZ_CP012332.1"/>
</dbReference>
<evidence type="ECO:0000313" key="2">
    <source>
        <dbReference type="Proteomes" id="UP000055590"/>
    </source>
</evidence>
<gene>
    <name evidence="1" type="ORF">AKJ08_2302</name>
</gene>
<reference evidence="1 2" key="1">
    <citation type="submission" date="2015-08" db="EMBL/GenBank/DDBJ databases">
        <authorList>
            <person name="Babu N.S."/>
            <person name="Beckwith C.J."/>
            <person name="Beseler K.G."/>
            <person name="Brison A."/>
            <person name="Carone J.V."/>
            <person name="Caskin T.P."/>
            <person name="Diamond M."/>
            <person name="Durham M.E."/>
            <person name="Foxe J.M."/>
            <person name="Go M."/>
            <person name="Henderson B.A."/>
            <person name="Jones I.B."/>
            <person name="McGettigan J.A."/>
            <person name="Micheletti S.J."/>
            <person name="Nasrallah M.E."/>
            <person name="Ortiz D."/>
            <person name="Piller C.R."/>
            <person name="Privatt S.R."/>
            <person name="Schneider S.L."/>
            <person name="Sharp S."/>
            <person name="Smith T.C."/>
            <person name="Stanton J.D."/>
            <person name="Ullery H.E."/>
            <person name="Wilson R.J."/>
            <person name="Serrano M.G."/>
            <person name="Buck G."/>
            <person name="Lee V."/>
            <person name="Wang Y."/>
            <person name="Carvalho R."/>
            <person name="Voegtly L."/>
            <person name="Shi R."/>
            <person name="Duckworth R."/>
            <person name="Johnson A."/>
            <person name="Loviza R."/>
            <person name="Walstead R."/>
            <person name="Shah Z."/>
            <person name="Kiflezghi M."/>
            <person name="Wade K."/>
            <person name="Ball S.L."/>
            <person name="Bradley K.W."/>
            <person name="Asai D.J."/>
            <person name="Bowman C.A."/>
            <person name="Russell D.A."/>
            <person name="Pope W.H."/>
            <person name="Jacobs-Sera D."/>
            <person name="Hendrix R.W."/>
            <person name="Hatfull G.F."/>
        </authorList>
    </citation>
    <scope>NUCLEOTIDE SEQUENCE [LARGE SCALE GENOMIC DNA]</scope>
    <source>
        <strain evidence="1 2">DSM 27710</strain>
    </source>
</reference>
<dbReference type="KEGG" id="vin:AKJ08_2302"/>
<proteinExistence type="predicted"/>
<dbReference type="AlphaFoldDB" id="A0A0K1PEH6"/>
<dbReference type="OrthoDB" id="5382600at2"/>
<name>A0A0K1PEH6_9BACT</name>
<dbReference type="EMBL" id="CP012332">
    <property type="protein sequence ID" value="AKU91915.1"/>
    <property type="molecule type" value="Genomic_DNA"/>
</dbReference>
<organism evidence="1 2">
    <name type="scientific">Vulgatibacter incomptus</name>
    <dbReference type="NCBI Taxonomy" id="1391653"/>
    <lineage>
        <taxon>Bacteria</taxon>
        <taxon>Pseudomonadati</taxon>
        <taxon>Myxococcota</taxon>
        <taxon>Myxococcia</taxon>
        <taxon>Myxococcales</taxon>
        <taxon>Cystobacterineae</taxon>
        <taxon>Vulgatibacteraceae</taxon>
        <taxon>Vulgatibacter</taxon>
    </lineage>
</organism>
<accession>A0A0K1PEH6</accession>
<evidence type="ECO:0000313" key="1">
    <source>
        <dbReference type="EMBL" id="AKU91915.1"/>
    </source>
</evidence>
<dbReference type="PATRIC" id="fig|1391653.3.peg.2401"/>
<protein>
    <submittedName>
        <fullName evidence="1">Uncharacterized protein</fullName>
    </submittedName>
</protein>
<sequence>MHAFVYRLVERLTHEGPALSRNRHFHTFASPEGKQALRIARRLRSIARDIAAAPKPPGLARDRGRVRLEIPIASGVRTALLDDAEWQLLHRMPAVRAALPNDLPN</sequence>